<dbReference type="AlphaFoldDB" id="A0AAD4AGB0"/>
<organism evidence="1 2">
    <name type="scientific">Pseudoalteromonas citrea</name>
    <dbReference type="NCBI Taxonomy" id="43655"/>
    <lineage>
        <taxon>Bacteria</taxon>
        <taxon>Pseudomonadati</taxon>
        <taxon>Pseudomonadota</taxon>
        <taxon>Gammaproteobacteria</taxon>
        <taxon>Alteromonadales</taxon>
        <taxon>Pseudoalteromonadaceae</taxon>
        <taxon>Pseudoalteromonas</taxon>
    </lineage>
</organism>
<name>A0AAD4AGB0_9GAMM</name>
<gene>
    <name evidence="1" type="ORF">PCIT_a3802</name>
</gene>
<accession>A0AAD4AGB0</accession>
<evidence type="ECO:0000313" key="1">
    <source>
        <dbReference type="EMBL" id="KAF7767720.1"/>
    </source>
</evidence>
<dbReference type="Proteomes" id="UP000016487">
    <property type="component" value="Unassembled WGS sequence"/>
</dbReference>
<evidence type="ECO:0000313" key="2">
    <source>
        <dbReference type="Proteomes" id="UP000016487"/>
    </source>
</evidence>
<protein>
    <submittedName>
        <fullName evidence="1">Uncharacterized protein</fullName>
    </submittedName>
</protein>
<comment type="caution">
    <text evidence="1">The sequence shown here is derived from an EMBL/GenBank/DDBJ whole genome shotgun (WGS) entry which is preliminary data.</text>
</comment>
<sequence>MLQPTSNLGTRTRGSYRSHGAGVYTSQTIIPAIIGRRLITAHATFALSHAQLNRDK</sequence>
<dbReference type="EMBL" id="AHBZ03000023">
    <property type="protein sequence ID" value="KAF7767720.1"/>
    <property type="molecule type" value="Genomic_DNA"/>
</dbReference>
<proteinExistence type="predicted"/>
<reference evidence="1" key="2">
    <citation type="submission" date="2015-03" db="EMBL/GenBank/DDBJ databases">
        <title>Genome sequence of Pseudoalteromonas citrea.</title>
        <authorList>
            <person name="Xie B.-B."/>
            <person name="Rong J.-C."/>
            <person name="Qin Q.-L."/>
            <person name="Zhang Y.-Z."/>
        </authorList>
    </citation>
    <scope>NUCLEOTIDE SEQUENCE</scope>
    <source>
        <strain evidence="1">DSM 8771</strain>
    </source>
</reference>
<reference evidence="1" key="1">
    <citation type="journal article" date="2012" name="J. Bacteriol.">
        <title>Genome sequences of type strains of seven species of the marine bacterium Pseudoalteromonas.</title>
        <authorList>
            <person name="Xie B.B."/>
            <person name="Shu Y.L."/>
            <person name="Qin Q.L."/>
            <person name="Rong J.C."/>
            <person name="Zhang X.Y."/>
            <person name="Chen X.L."/>
            <person name="Shi M."/>
            <person name="He H.L."/>
            <person name="Zhou B.C."/>
            <person name="Zhang Y.Z."/>
        </authorList>
    </citation>
    <scope>NUCLEOTIDE SEQUENCE</scope>
    <source>
        <strain evidence="1">DSM 8771</strain>
    </source>
</reference>